<dbReference type="Proteomes" id="UP001431221">
    <property type="component" value="Unassembled WGS sequence"/>
</dbReference>
<protein>
    <submittedName>
        <fullName evidence="1">DUF1636 domain-containing protein</fullName>
    </submittedName>
</protein>
<proteinExistence type="predicted"/>
<accession>A0ABT0GVD1</accession>
<gene>
    <name evidence="1" type="ORF">M0H32_11370</name>
</gene>
<evidence type="ECO:0000313" key="2">
    <source>
        <dbReference type="Proteomes" id="UP001431221"/>
    </source>
</evidence>
<dbReference type="RefSeq" id="WP_248153965.1">
    <property type="nucleotide sequence ID" value="NZ_JALNMJ010000006.1"/>
</dbReference>
<comment type="caution">
    <text evidence="1">The sequence shown here is derived from an EMBL/GenBank/DDBJ whole genome shotgun (WGS) entry which is preliminary data.</text>
</comment>
<name>A0ABT0GVD1_9HYPH</name>
<organism evidence="1 2">
    <name type="scientific">Roseibium sediminicola</name>
    <dbReference type="NCBI Taxonomy" id="2933272"/>
    <lineage>
        <taxon>Bacteria</taxon>
        <taxon>Pseudomonadati</taxon>
        <taxon>Pseudomonadota</taxon>
        <taxon>Alphaproteobacteria</taxon>
        <taxon>Hyphomicrobiales</taxon>
        <taxon>Stappiaceae</taxon>
        <taxon>Roseibium</taxon>
    </lineage>
</organism>
<reference evidence="1" key="1">
    <citation type="submission" date="2022-04" db="EMBL/GenBank/DDBJ databases">
        <title>Roseibium sp. CAU 1639 isolated from mud.</title>
        <authorList>
            <person name="Kim W."/>
        </authorList>
    </citation>
    <scope>NUCLEOTIDE SEQUENCE</scope>
    <source>
        <strain evidence="1">CAU 1639</strain>
    </source>
</reference>
<evidence type="ECO:0000313" key="1">
    <source>
        <dbReference type="EMBL" id="MCK7612763.1"/>
    </source>
</evidence>
<dbReference type="SUPFAM" id="SSF52833">
    <property type="entry name" value="Thioredoxin-like"/>
    <property type="match status" value="1"/>
</dbReference>
<dbReference type="InterPro" id="IPR036249">
    <property type="entry name" value="Thioredoxin-like_sf"/>
</dbReference>
<keyword evidence="2" id="KW-1185">Reference proteome</keyword>
<dbReference type="InterPro" id="IPR012863">
    <property type="entry name" value="DUF1636"/>
</dbReference>
<sequence>MTADTHKIFVCTSCRHRGETCRPGYELIRKLQHALKLAAPVVGDDFEISGVACMAGCTRPCTVAFRANEKATYLFGDIDPETDIDDLVAFGEQYRSLEDGWCSSGERPGKLRHTALARIPAAMIMTEADRIVVS</sequence>
<dbReference type="CDD" id="cd02980">
    <property type="entry name" value="TRX_Fd_family"/>
    <property type="match status" value="1"/>
</dbReference>
<dbReference type="Pfam" id="PF07845">
    <property type="entry name" value="DUF1636"/>
    <property type="match status" value="1"/>
</dbReference>
<dbReference type="EMBL" id="JALNMJ010000006">
    <property type="protein sequence ID" value="MCK7612763.1"/>
    <property type="molecule type" value="Genomic_DNA"/>
</dbReference>